<comment type="catalytic activity">
    <reaction evidence="15 16">
        <text>5-phospho-alpha-D-ribose 1-diphosphate + nicotinate + ATP + H2O = nicotinate beta-D-ribonucleotide + ADP + phosphate + diphosphate</text>
        <dbReference type="Rhea" id="RHEA:36163"/>
        <dbReference type="ChEBI" id="CHEBI:15377"/>
        <dbReference type="ChEBI" id="CHEBI:30616"/>
        <dbReference type="ChEBI" id="CHEBI:32544"/>
        <dbReference type="ChEBI" id="CHEBI:33019"/>
        <dbReference type="ChEBI" id="CHEBI:43474"/>
        <dbReference type="ChEBI" id="CHEBI:57502"/>
        <dbReference type="ChEBI" id="CHEBI:58017"/>
        <dbReference type="ChEBI" id="CHEBI:456216"/>
        <dbReference type="EC" id="6.3.4.21"/>
    </reaction>
</comment>
<evidence type="ECO:0000256" key="8">
    <source>
        <dbReference type="ARBA" id="ARBA00022598"/>
    </source>
</evidence>
<evidence type="ECO:0000256" key="16">
    <source>
        <dbReference type="RuleBase" id="RU365100"/>
    </source>
</evidence>
<comment type="PTM">
    <text evidence="16">Transiently phosphorylated on a His residue during the reaction cycle. Phosphorylation strongly increases the affinity for substrates and increases the rate of nicotinate D-ribonucleotide production. Dephosphorylation regenerates the low-affinity form of the enzyme, leading to product release.</text>
</comment>
<dbReference type="Pfam" id="PF17767">
    <property type="entry name" value="NAPRTase_N"/>
    <property type="match status" value="1"/>
</dbReference>
<name>A0AAJ7XF97_PETMA</name>
<evidence type="ECO:0000256" key="10">
    <source>
        <dbReference type="ARBA" id="ARBA00022679"/>
    </source>
</evidence>
<comment type="cofactor">
    <cofactor evidence="2">
        <name>Mg(2+)</name>
        <dbReference type="ChEBI" id="CHEBI:18420"/>
    </cofactor>
</comment>
<evidence type="ECO:0000256" key="9">
    <source>
        <dbReference type="ARBA" id="ARBA00022642"/>
    </source>
</evidence>
<feature type="domain" description="Nicotinate phosphoribosyltransferase N-terminal" evidence="17">
    <location>
        <begin position="1"/>
        <end position="119"/>
    </location>
</feature>
<keyword evidence="12" id="KW-0460">Magnesium</keyword>
<dbReference type="FunFam" id="3.20.20.70:FF:000155">
    <property type="entry name" value="Nicotinate phosphoribosyltransferase"/>
    <property type="match status" value="1"/>
</dbReference>
<accession>A0AAJ7XF97</accession>
<keyword evidence="7" id="KW-0597">Phosphoprotein</keyword>
<dbReference type="Gene3D" id="3.20.140.10">
    <property type="entry name" value="nicotinate phosphoribosyltransferase"/>
    <property type="match status" value="2"/>
</dbReference>
<dbReference type="InterPro" id="IPR006405">
    <property type="entry name" value="Nic_PRibTrfase_pncB"/>
</dbReference>
<keyword evidence="13" id="KW-0464">Manganese</keyword>
<evidence type="ECO:0000256" key="2">
    <source>
        <dbReference type="ARBA" id="ARBA00001946"/>
    </source>
</evidence>
<dbReference type="PANTHER" id="PTHR11098">
    <property type="entry name" value="NICOTINATE PHOSPHORIBOSYLTRANSFERASE"/>
    <property type="match status" value="1"/>
</dbReference>
<proteinExistence type="inferred from homology"/>
<dbReference type="InterPro" id="IPR013785">
    <property type="entry name" value="Aldolase_TIM"/>
</dbReference>
<dbReference type="AlphaFoldDB" id="A0AAJ7XF97"/>
<keyword evidence="9 16" id="KW-0662">Pyridine nucleotide biosynthesis</keyword>
<dbReference type="KEGG" id="pmrn:116955375"/>
<dbReference type="GO" id="GO:0016757">
    <property type="term" value="F:glycosyltransferase activity"/>
    <property type="evidence" value="ECO:0007669"/>
    <property type="project" value="UniProtKB-KW"/>
</dbReference>
<dbReference type="Pfam" id="PF17956">
    <property type="entry name" value="NAPRTase_C"/>
    <property type="match status" value="1"/>
</dbReference>
<dbReference type="InterPro" id="IPR041619">
    <property type="entry name" value="NAPRTase_C"/>
</dbReference>
<organism evidence="19 20">
    <name type="scientific">Petromyzon marinus</name>
    <name type="common">Sea lamprey</name>
    <dbReference type="NCBI Taxonomy" id="7757"/>
    <lineage>
        <taxon>Eukaryota</taxon>
        <taxon>Metazoa</taxon>
        <taxon>Chordata</taxon>
        <taxon>Craniata</taxon>
        <taxon>Vertebrata</taxon>
        <taxon>Cyclostomata</taxon>
        <taxon>Hyperoartia</taxon>
        <taxon>Petromyzontiformes</taxon>
        <taxon>Petromyzontidae</taxon>
        <taxon>Petromyzon</taxon>
    </lineage>
</organism>
<feature type="domain" description="Nicotinate phosphoribosyltransferase C-terminal" evidence="18">
    <location>
        <begin position="395"/>
        <end position="504"/>
    </location>
</feature>
<keyword evidence="8 16" id="KW-0436">Ligase</keyword>
<evidence type="ECO:0000313" key="20">
    <source>
        <dbReference type="RefSeq" id="XP_032832296.1"/>
    </source>
</evidence>
<comment type="function">
    <text evidence="14">Catalyzes the first step in the biosynthesis of NAD from nicotinic acid, the ATP-dependent synthesis of beta-nicotinate D-ribonucleotide from nicotinate and 5-phospho-D-ribose 1-phosphate. Helps prevent cellular oxidative stress via its role in NAD biosynthesis.</text>
</comment>
<evidence type="ECO:0000259" key="17">
    <source>
        <dbReference type="Pfam" id="PF17767"/>
    </source>
</evidence>
<dbReference type="EC" id="6.3.4.21" evidence="5 16"/>
<dbReference type="PANTHER" id="PTHR11098:SF1">
    <property type="entry name" value="NICOTINATE PHOSPHORIBOSYLTRANSFERASE"/>
    <property type="match status" value="1"/>
</dbReference>
<dbReference type="Gene3D" id="3.20.20.70">
    <property type="entry name" value="Aldolase class I"/>
    <property type="match status" value="1"/>
</dbReference>
<comment type="cofactor">
    <cofactor evidence="1">
        <name>Mn(2+)</name>
        <dbReference type="ChEBI" id="CHEBI:29035"/>
    </cofactor>
</comment>
<dbReference type="SUPFAM" id="SSF51690">
    <property type="entry name" value="Nicotinate/Quinolinate PRTase C-terminal domain-like"/>
    <property type="match status" value="1"/>
</dbReference>
<comment type="similarity">
    <text evidence="4 16">Belongs to the NAPRTase family.</text>
</comment>
<evidence type="ECO:0000256" key="13">
    <source>
        <dbReference type="ARBA" id="ARBA00023211"/>
    </source>
</evidence>
<evidence type="ECO:0000256" key="5">
    <source>
        <dbReference type="ARBA" id="ARBA00013236"/>
    </source>
</evidence>
<keyword evidence="19" id="KW-1185">Reference proteome</keyword>
<evidence type="ECO:0000256" key="3">
    <source>
        <dbReference type="ARBA" id="ARBA00004952"/>
    </source>
</evidence>
<evidence type="ECO:0000256" key="6">
    <source>
        <dbReference type="ARBA" id="ARBA00021569"/>
    </source>
</evidence>
<evidence type="ECO:0000256" key="1">
    <source>
        <dbReference type="ARBA" id="ARBA00001936"/>
    </source>
</evidence>
<keyword evidence="20" id="KW-0328">Glycosyltransferase</keyword>
<dbReference type="GO" id="GO:0005829">
    <property type="term" value="C:cytosol"/>
    <property type="evidence" value="ECO:0007669"/>
    <property type="project" value="TreeGrafter"/>
</dbReference>
<dbReference type="PIRSF" id="PIRSF000484">
    <property type="entry name" value="NAPRT"/>
    <property type="match status" value="1"/>
</dbReference>
<gene>
    <name evidence="20" type="primary">NAPRT</name>
</gene>
<dbReference type="InterPro" id="IPR007229">
    <property type="entry name" value="Nic_PRibTrfase-Fam"/>
</dbReference>
<evidence type="ECO:0000256" key="7">
    <source>
        <dbReference type="ARBA" id="ARBA00022553"/>
    </source>
</evidence>
<dbReference type="SUPFAM" id="SSF54675">
    <property type="entry name" value="Nicotinate/Quinolinate PRTase N-terminal domain-like"/>
    <property type="match status" value="1"/>
</dbReference>
<dbReference type="GO" id="GO:0046872">
    <property type="term" value="F:metal ion binding"/>
    <property type="evidence" value="ECO:0007669"/>
    <property type="project" value="UniProtKB-KW"/>
</dbReference>
<evidence type="ECO:0000313" key="19">
    <source>
        <dbReference type="Proteomes" id="UP001318040"/>
    </source>
</evidence>
<keyword evidence="11" id="KW-0479">Metal-binding</keyword>
<keyword evidence="10 16" id="KW-0808">Transferase</keyword>
<reference evidence="20" key="1">
    <citation type="submission" date="2025-08" db="UniProtKB">
        <authorList>
            <consortium name="RefSeq"/>
        </authorList>
    </citation>
    <scope>IDENTIFICATION</scope>
    <source>
        <tissue evidence="20">Sperm</tissue>
    </source>
</reference>
<dbReference type="GO" id="GO:0034355">
    <property type="term" value="P:NAD+ biosynthetic process via the salvage pathway"/>
    <property type="evidence" value="ECO:0007669"/>
    <property type="project" value="TreeGrafter"/>
</dbReference>
<dbReference type="RefSeq" id="XP_032832296.1">
    <property type="nucleotide sequence ID" value="XM_032976405.1"/>
</dbReference>
<dbReference type="Proteomes" id="UP001318040">
    <property type="component" value="Chromosome 59"/>
</dbReference>
<evidence type="ECO:0000256" key="12">
    <source>
        <dbReference type="ARBA" id="ARBA00022842"/>
    </source>
</evidence>
<evidence type="ECO:0000256" key="15">
    <source>
        <dbReference type="ARBA" id="ARBA00048668"/>
    </source>
</evidence>
<sequence length="511" mass="55327">MAYALWRAGRACARACFEASFRRAPFGGGGALSAGLADCVAFVQGFRIDAEDIDFLRAHLPDYVSDEFYAFLSGLDASDVVLHALQEGTVAFPQVPLLRVDGPLCLLQLLETPLLNFINYASLVATNAARFRLAAGSRVELMELGLRRAQGPNGALSASRYAYLGGFDATSNVLAAQVHGVPLAGTQAHSYITAFSGLHDLTTRELAVPDGGPTVDLVALSLEWRPRVCSLLGRAERDARDGELAAFVSYAQAFPRRLLLLVDTYSVHGSGTVNFCAVALALATLGLRAVGVRLDSGDLARQSLEVRAAFRCCAQSFELPWFSELKIVASNDVNEEKILAYNKQGHAIDCFGVGTALVTCERQPSLGCIYKLVELDGVPRCKLTEDEEKTTLPGRKAPYRLYGDDGRAVLDVLLGVEELAPRAGQLLPCRLLRPLGEQSLVRPSRVAPLHTTFWDRGRVCSPLLPLKELRAMSAASLGELGAEHKDLEAPTPYPVAVSEKIWALLEEMRRT</sequence>
<dbReference type="GO" id="GO:0004516">
    <property type="term" value="F:nicotinate phosphoribosyltransferase activity"/>
    <property type="evidence" value="ECO:0007669"/>
    <property type="project" value="UniProtKB-UniRule"/>
</dbReference>
<dbReference type="InterPro" id="IPR036068">
    <property type="entry name" value="Nicotinate_pribotase-like_C"/>
</dbReference>
<evidence type="ECO:0000256" key="11">
    <source>
        <dbReference type="ARBA" id="ARBA00022723"/>
    </source>
</evidence>
<evidence type="ECO:0000259" key="18">
    <source>
        <dbReference type="Pfam" id="PF17956"/>
    </source>
</evidence>
<evidence type="ECO:0000256" key="4">
    <source>
        <dbReference type="ARBA" id="ARBA00010897"/>
    </source>
</evidence>
<dbReference type="NCBIfam" id="TIGR01513">
    <property type="entry name" value="NAPRTase_put"/>
    <property type="match status" value="1"/>
</dbReference>
<protein>
    <recommendedName>
        <fullName evidence="6 16">Nicotinate phosphoribosyltransferase</fullName>
        <ecNumber evidence="5 16">6.3.4.21</ecNumber>
    </recommendedName>
</protein>
<dbReference type="InterPro" id="IPR040727">
    <property type="entry name" value="NAPRTase_N"/>
</dbReference>
<comment type="pathway">
    <text evidence="3 16">Cofactor biosynthesis; NAD(+) biosynthesis; nicotinate D-ribonucleotide from nicotinate: step 1/1.</text>
</comment>
<evidence type="ECO:0000256" key="14">
    <source>
        <dbReference type="ARBA" id="ARBA00023426"/>
    </source>
</evidence>
<dbReference type="CTD" id="93100"/>